<dbReference type="PANTHER" id="PTHR46401">
    <property type="entry name" value="GLYCOSYLTRANSFERASE WBBK-RELATED"/>
    <property type="match status" value="1"/>
</dbReference>
<feature type="domain" description="Glycosyl transferase family 1" evidence="2">
    <location>
        <begin position="213"/>
        <end position="368"/>
    </location>
</feature>
<keyword evidence="5" id="KW-1185">Reference proteome</keyword>
<dbReference type="Gene3D" id="3.40.50.2000">
    <property type="entry name" value="Glycogen Phosphorylase B"/>
    <property type="match status" value="2"/>
</dbReference>
<dbReference type="InterPro" id="IPR001296">
    <property type="entry name" value="Glyco_trans_1"/>
</dbReference>
<evidence type="ECO:0000256" key="1">
    <source>
        <dbReference type="ARBA" id="ARBA00022679"/>
    </source>
</evidence>
<dbReference type="PANTHER" id="PTHR46401:SF2">
    <property type="entry name" value="GLYCOSYLTRANSFERASE WBBK-RELATED"/>
    <property type="match status" value="1"/>
</dbReference>
<dbReference type="SUPFAM" id="SSF53756">
    <property type="entry name" value="UDP-Glycosyltransferase/glycogen phosphorylase"/>
    <property type="match status" value="1"/>
</dbReference>
<comment type="caution">
    <text evidence="4">The sequence shown here is derived from an EMBL/GenBank/DDBJ whole genome shotgun (WGS) entry which is preliminary data.</text>
</comment>
<dbReference type="AlphaFoldDB" id="A0A444J166"/>
<keyword evidence="1 4" id="KW-0808">Transferase</keyword>
<dbReference type="InterPro" id="IPR028098">
    <property type="entry name" value="Glyco_trans_4-like_N"/>
</dbReference>
<gene>
    <name evidence="4" type="ORF">H206_02274</name>
</gene>
<evidence type="ECO:0000313" key="5">
    <source>
        <dbReference type="Proteomes" id="UP000287853"/>
    </source>
</evidence>
<dbReference type="Pfam" id="PF00534">
    <property type="entry name" value="Glycos_transf_1"/>
    <property type="match status" value="1"/>
</dbReference>
<evidence type="ECO:0000259" key="3">
    <source>
        <dbReference type="Pfam" id="PF13439"/>
    </source>
</evidence>
<evidence type="ECO:0000313" key="4">
    <source>
        <dbReference type="EMBL" id="RWX46762.1"/>
    </source>
</evidence>
<name>A0A444J166_9BACT</name>
<protein>
    <submittedName>
        <fullName evidence="4">Glycosyltransferase involved in cell wall bisynthesis</fullName>
    </submittedName>
</protein>
<dbReference type="EMBL" id="MTKO01000052">
    <property type="protein sequence ID" value="RWX46762.1"/>
    <property type="molecule type" value="Genomic_DNA"/>
</dbReference>
<dbReference type="CDD" id="cd03801">
    <property type="entry name" value="GT4_PimA-like"/>
    <property type="match status" value="1"/>
</dbReference>
<reference evidence="4 5" key="1">
    <citation type="submission" date="2017-01" db="EMBL/GenBank/DDBJ databases">
        <title>The cable genome- insights into the physiology and evolution of filamentous bacteria capable of sulfide oxidation via long distance electron transfer.</title>
        <authorList>
            <person name="Schreiber L."/>
            <person name="Bjerg J.T."/>
            <person name="Boggild A."/>
            <person name="Van De Vossenberg J."/>
            <person name="Meysman F."/>
            <person name="Nielsen L.P."/>
            <person name="Schramm A."/>
            <person name="Kjeldsen K.U."/>
        </authorList>
    </citation>
    <scope>NUCLEOTIDE SEQUENCE [LARGE SCALE GENOMIC DNA]</scope>
    <source>
        <strain evidence="4">MCF</strain>
    </source>
</reference>
<dbReference type="GO" id="GO:0009103">
    <property type="term" value="P:lipopolysaccharide biosynthetic process"/>
    <property type="evidence" value="ECO:0007669"/>
    <property type="project" value="TreeGrafter"/>
</dbReference>
<proteinExistence type="predicted"/>
<accession>A0A444J166</accession>
<evidence type="ECO:0000259" key="2">
    <source>
        <dbReference type="Pfam" id="PF00534"/>
    </source>
</evidence>
<dbReference type="Proteomes" id="UP000287853">
    <property type="component" value="Unassembled WGS sequence"/>
</dbReference>
<organism evidence="4 5">
    <name type="scientific">Candidatus Electrothrix aarhusensis</name>
    <dbReference type="NCBI Taxonomy" id="1859131"/>
    <lineage>
        <taxon>Bacteria</taxon>
        <taxon>Pseudomonadati</taxon>
        <taxon>Thermodesulfobacteriota</taxon>
        <taxon>Desulfobulbia</taxon>
        <taxon>Desulfobulbales</taxon>
        <taxon>Desulfobulbaceae</taxon>
        <taxon>Candidatus Electrothrix</taxon>
    </lineage>
</organism>
<dbReference type="Pfam" id="PF13439">
    <property type="entry name" value="Glyco_transf_4"/>
    <property type="match status" value="1"/>
</dbReference>
<sequence>MHICFVTPEYVLPNRLDGGLANYIKKTGAALLLKGHRVSVVVLSDLENVWDDHGVTVYEVKRSRFEFWRKKIPKSLRMYYPLLCQLANSKAISRQVTSIHNNKKIDIIQSSSYQAPGFFLLDNKGIPLCCRVSSYTPVVRSAYGKQRTLPEYLSDWLEIQQVARATNSFAPSNFTASIFLRMEACQVRVIRTLFELEDLEFDNSILNSMTLPETYFLFFGTLSRIKGVDFLAEVLPDIFSIYTKVSMVFIGRDDGLPSGEKVFKHIEARCASYKKRLFYLKALPKNQLYPFVSNATAVILPSRVDNYPNVCIESLALGTPVIGTKQSSLDEIIVDGKNGFLAENSDPISIKKAMLRMLAMNEDENKFMKGEIARCVTNMRQQDPVKDLVDFYKETIEIWNAKRS</sequence>
<dbReference type="GO" id="GO:0016757">
    <property type="term" value="F:glycosyltransferase activity"/>
    <property type="evidence" value="ECO:0007669"/>
    <property type="project" value="InterPro"/>
</dbReference>
<feature type="domain" description="Glycosyltransferase subfamily 4-like N-terminal" evidence="3">
    <location>
        <begin position="18"/>
        <end position="192"/>
    </location>
</feature>